<accession>A0A9P4SDE8</accession>
<dbReference type="InterPro" id="IPR006913">
    <property type="entry name" value="CENP-V/GFA"/>
</dbReference>
<dbReference type="AlphaFoldDB" id="A0A9P4SDE8"/>
<dbReference type="EMBL" id="MU006092">
    <property type="protein sequence ID" value="KAF2840691.1"/>
    <property type="molecule type" value="Genomic_DNA"/>
</dbReference>
<name>A0A9P4SDE8_9PEZI</name>
<dbReference type="PANTHER" id="PTHR33337">
    <property type="entry name" value="GFA DOMAIN-CONTAINING PROTEIN"/>
    <property type="match status" value="1"/>
</dbReference>
<evidence type="ECO:0000256" key="3">
    <source>
        <dbReference type="ARBA" id="ARBA00022833"/>
    </source>
</evidence>
<evidence type="ECO:0000259" key="5">
    <source>
        <dbReference type="PROSITE" id="PS51891"/>
    </source>
</evidence>
<comment type="similarity">
    <text evidence="1">Belongs to the Gfa family.</text>
</comment>
<feature type="domain" description="CENP-V/GFA" evidence="5">
    <location>
        <begin position="9"/>
        <end position="120"/>
    </location>
</feature>
<dbReference type="PROSITE" id="PS51891">
    <property type="entry name" value="CENP_V_GFA"/>
    <property type="match status" value="1"/>
</dbReference>
<gene>
    <name evidence="6" type="ORF">M501DRAFT_905410</name>
</gene>
<dbReference type="Proteomes" id="UP000799429">
    <property type="component" value="Unassembled WGS sequence"/>
</dbReference>
<proteinExistence type="inferred from homology"/>
<dbReference type="Gene3D" id="3.90.1590.10">
    <property type="entry name" value="glutathione-dependent formaldehyde- activating enzyme (gfa)"/>
    <property type="match status" value="1"/>
</dbReference>
<evidence type="ECO:0000256" key="2">
    <source>
        <dbReference type="ARBA" id="ARBA00022723"/>
    </source>
</evidence>
<keyword evidence="7" id="KW-1185">Reference proteome</keyword>
<keyword evidence="4" id="KW-0456">Lyase</keyword>
<evidence type="ECO:0000256" key="1">
    <source>
        <dbReference type="ARBA" id="ARBA00005495"/>
    </source>
</evidence>
<sequence>TMARPFPSLEGGCFCGETRYRMAGAPLFVHACHCHSCQQETGSCFSLHAIIEPDRIISIGKVMPVYIRSRKESAKGRLDSMCPKCNIMLWSRNTQWPTLDLKVGTLDVPDLMPPDMHIYVGSKVSWLELPKDAKVEMGHYDWMKVWPKSSLKRLEIATVRAKE</sequence>
<feature type="non-terminal residue" evidence="6">
    <location>
        <position position="1"/>
    </location>
</feature>
<dbReference type="SUPFAM" id="SSF51316">
    <property type="entry name" value="Mss4-like"/>
    <property type="match status" value="1"/>
</dbReference>
<evidence type="ECO:0000256" key="4">
    <source>
        <dbReference type="ARBA" id="ARBA00023239"/>
    </source>
</evidence>
<dbReference type="OrthoDB" id="2212170at2759"/>
<protein>
    <recommendedName>
        <fullName evidence="5">CENP-V/GFA domain-containing protein</fullName>
    </recommendedName>
</protein>
<feature type="non-terminal residue" evidence="6">
    <location>
        <position position="163"/>
    </location>
</feature>
<dbReference type="GO" id="GO:0046872">
    <property type="term" value="F:metal ion binding"/>
    <property type="evidence" value="ECO:0007669"/>
    <property type="project" value="UniProtKB-KW"/>
</dbReference>
<comment type="caution">
    <text evidence="6">The sequence shown here is derived from an EMBL/GenBank/DDBJ whole genome shotgun (WGS) entry which is preliminary data.</text>
</comment>
<reference evidence="6" key="1">
    <citation type="journal article" date="2020" name="Stud. Mycol.">
        <title>101 Dothideomycetes genomes: a test case for predicting lifestyles and emergence of pathogens.</title>
        <authorList>
            <person name="Haridas S."/>
            <person name="Albert R."/>
            <person name="Binder M."/>
            <person name="Bloem J."/>
            <person name="Labutti K."/>
            <person name="Salamov A."/>
            <person name="Andreopoulos B."/>
            <person name="Baker S."/>
            <person name="Barry K."/>
            <person name="Bills G."/>
            <person name="Bluhm B."/>
            <person name="Cannon C."/>
            <person name="Castanera R."/>
            <person name="Culley D."/>
            <person name="Daum C."/>
            <person name="Ezra D."/>
            <person name="Gonzalez J."/>
            <person name="Henrissat B."/>
            <person name="Kuo A."/>
            <person name="Liang C."/>
            <person name="Lipzen A."/>
            <person name="Lutzoni F."/>
            <person name="Magnuson J."/>
            <person name="Mondo S."/>
            <person name="Nolan M."/>
            <person name="Ohm R."/>
            <person name="Pangilinan J."/>
            <person name="Park H.-J."/>
            <person name="Ramirez L."/>
            <person name="Alfaro M."/>
            <person name="Sun H."/>
            <person name="Tritt A."/>
            <person name="Yoshinaga Y."/>
            <person name="Zwiers L.-H."/>
            <person name="Turgeon B."/>
            <person name="Goodwin S."/>
            <person name="Spatafora J."/>
            <person name="Crous P."/>
            <person name="Grigoriev I."/>
        </authorList>
    </citation>
    <scope>NUCLEOTIDE SEQUENCE</scope>
    <source>
        <strain evidence="6">CBS 101060</strain>
    </source>
</reference>
<evidence type="ECO:0000313" key="6">
    <source>
        <dbReference type="EMBL" id="KAF2840691.1"/>
    </source>
</evidence>
<keyword evidence="2" id="KW-0479">Metal-binding</keyword>
<dbReference type="GO" id="GO:0016846">
    <property type="term" value="F:carbon-sulfur lyase activity"/>
    <property type="evidence" value="ECO:0007669"/>
    <property type="project" value="InterPro"/>
</dbReference>
<keyword evidence="3" id="KW-0862">Zinc</keyword>
<organism evidence="6 7">
    <name type="scientific">Patellaria atrata CBS 101060</name>
    <dbReference type="NCBI Taxonomy" id="1346257"/>
    <lineage>
        <taxon>Eukaryota</taxon>
        <taxon>Fungi</taxon>
        <taxon>Dikarya</taxon>
        <taxon>Ascomycota</taxon>
        <taxon>Pezizomycotina</taxon>
        <taxon>Dothideomycetes</taxon>
        <taxon>Dothideomycetes incertae sedis</taxon>
        <taxon>Patellariales</taxon>
        <taxon>Patellariaceae</taxon>
        <taxon>Patellaria</taxon>
    </lineage>
</organism>
<evidence type="ECO:0000313" key="7">
    <source>
        <dbReference type="Proteomes" id="UP000799429"/>
    </source>
</evidence>
<dbReference type="InterPro" id="IPR011057">
    <property type="entry name" value="Mss4-like_sf"/>
</dbReference>
<dbReference type="PANTHER" id="PTHR33337:SF33">
    <property type="entry name" value="CENP-V_GFA DOMAIN-CONTAINING PROTEIN"/>
    <property type="match status" value="1"/>
</dbReference>
<dbReference type="Pfam" id="PF04828">
    <property type="entry name" value="GFA"/>
    <property type="match status" value="1"/>
</dbReference>